<dbReference type="CDD" id="cd08414">
    <property type="entry name" value="PBP2_LTTR_aromatics_like"/>
    <property type="match status" value="1"/>
</dbReference>
<sequence>MLPLSLPRLPALPASILPAPQRAGATAGELRIGFTPLGLHRHLPSLLRRLRQAQPGLRPRLLELTPAETLAALEEGRLDLGLLPQPACISPALQLMPLPAEPLLAALPAATEGPATLAGLARLGCILFPPVQAPLLHARILRAFASAGVALDPPCEAKRVSAMLGLVAAGQGAALLPATAAQQRCEGVRLARIADGARLPRLAMALAVPRRRLDAPMQRLLALLPAG</sequence>
<reference evidence="6 7" key="1">
    <citation type="submission" date="2016-10" db="EMBL/GenBank/DDBJ databases">
        <title>Draft Genome sequence of Roseomonas sp. strain M3.</title>
        <authorList>
            <person name="Subhash Y."/>
            <person name="Lee S."/>
        </authorList>
    </citation>
    <scope>NUCLEOTIDE SEQUENCE [LARGE SCALE GENOMIC DNA]</scope>
    <source>
        <strain evidence="6 7">M3</strain>
    </source>
</reference>
<keyword evidence="2" id="KW-0805">Transcription regulation</keyword>
<dbReference type="PANTHER" id="PTHR30346:SF28">
    <property type="entry name" value="HTH-TYPE TRANSCRIPTIONAL REGULATOR CYNR"/>
    <property type="match status" value="1"/>
</dbReference>
<dbReference type="PANTHER" id="PTHR30346">
    <property type="entry name" value="TRANSCRIPTIONAL DUAL REGULATOR HCAR-RELATED"/>
    <property type="match status" value="1"/>
</dbReference>
<accession>A0A1V2GUL0</accession>
<evidence type="ECO:0000256" key="3">
    <source>
        <dbReference type="ARBA" id="ARBA00023125"/>
    </source>
</evidence>
<dbReference type="AlphaFoldDB" id="A0A1V2GUL0"/>
<evidence type="ECO:0000313" key="7">
    <source>
        <dbReference type="Proteomes" id="UP000188879"/>
    </source>
</evidence>
<dbReference type="RefSeq" id="WP_076960236.1">
    <property type="nucleotide sequence ID" value="NZ_MLCO01000346.1"/>
</dbReference>
<comment type="similarity">
    <text evidence="1">Belongs to the LysR transcriptional regulatory family.</text>
</comment>
<comment type="caution">
    <text evidence="6">The sequence shown here is derived from an EMBL/GenBank/DDBJ whole genome shotgun (WGS) entry which is preliminary data.</text>
</comment>
<evidence type="ECO:0000256" key="4">
    <source>
        <dbReference type="ARBA" id="ARBA00023163"/>
    </source>
</evidence>
<dbReference type="GO" id="GO:0003700">
    <property type="term" value="F:DNA-binding transcription factor activity"/>
    <property type="evidence" value="ECO:0007669"/>
    <property type="project" value="TreeGrafter"/>
</dbReference>
<evidence type="ECO:0000259" key="5">
    <source>
        <dbReference type="Pfam" id="PF03466"/>
    </source>
</evidence>
<keyword evidence="7" id="KW-1185">Reference proteome</keyword>
<dbReference type="Proteomes" id="UP000188879">
    <property type="component" value="Unassembled WGS sequence"/>
</dbReference>
<protein>
    <recommendedName>
        <fullName evidence="5">LysR substrate-binding domain-containing protein</fullName>
    </recommendedName>
</protein>
<dbReference type="GO" id="GO:0032993">
    <property type="term" value="C:protein-DNA complex"/>
    <property type="evidence" value="ECO:0007669"/>
    <property type="project" value="TreeGrafter"/>
</dbReference>
<name>A0A1V2GUL0_9PROT</name>
<feature type="domain" description="LysR substrate-binding" evidence="5">
    <location>
        <begin position="24"/>
        <end position="224"/>
    </location>
</feature>
<keyword evidence="3" id="KW-0238">DNA-binding</keyword>
<evidence type="ECO:0000256" key="1">
    <source>
        <dbReference type="ARBA" id="ARBA00009437"/>
    </source>
</evidence>
<keyword evidence="4" id="KW-0804">Transcription</keyword>
<dbReference type="Gene3D" id="3.40.190.10">
    <property type="entry name" value="Periplasmic binding protein-like II"/>
    <property type="match status" value="2"/>
</dbReference>
<evidence type="ECO:0000313" key="6">
    <source>
        <dbReference type="EMBL" id="ONG45569.1"/>
    </source>
</evidence>
<proteinExistence type="inferred from homology"/>
<gene>
    <name evidence="6" type="ORF">BKE38_26335</name>
</gene>
<dbReference type="GO" id="GO:0003677">
    <property type="term" value="F:DNA binding"/>
    <property type="evidence" value="ECO:0007669"/>
    <property type="project" value="UniProtKB-KW"/>
</dbReference>
<dbReference type="EMBL" id="MLCO01000346">
    <property type="protein sequence ID" value="ONG45569.1"/>
    <property type="molecule type" value="Genomic_DNA"/>
</dbReference>
<evidence type="ECO:0000256" key="2">
    <source>
        <dbReference type="ARBA" id="ARBA00023015"/>
    </source>
</evidence>
<organism evidence="6 7">
    <name type="scientific">Teichococcus deserti</name>
    <dbReference type="NCBI Taxonomy" id="1817963"/>
    <lineage>
        <taxon>Bacteria</taxon>
        <taxon>Pseudomonadati</taxon>
        <taxon>Pseudomonadota</taxon>
        <taxon>Alphaproteobacteria</taxon>
        <taxon>Acetobacterales</taxon>
        <taxon>Roseomonadaceae</taxon>
        <taxon>Roseomonas</taxon>
    </lineage>
</organism>
<dbReference type="Pfam" id="PF03466">
    <property type="entry name" value="LysR_substrate"/>
    <property type="match status" value="1"/>
</dbReference>
<dbReference type="InterPro" id="IPR005119">
    <property type="entry name" value="LysR_subst-bd"/>
</dbReference>
<dbReference type="SUPFAM" id="SSF53850">
    <property type="entry name" value="Periplasmic binding protein-like II"/>
    <property type="match status" value="1"/>
</dbReference>